<dbReference type="EMBL" id="BAAAZC010000031">
    <property type="protein sequence ID" value="GAA3990332.1"/>
    <property type="molecule type" value="Genomic_DNA"/>
</dbReference>
<accession>A0ABP7QZQ7</accession>
<proteinExistence type="predicted"/>
<sequence>MFKIINSLNEETGVYDINFVMTLLEKYKEQYNHFFGLYQIANMQPNKLQKVVVETKARTSVPFCKKSYPEVTFRKKPTLFLNYWEEAHWCPTSNEIPATT</sequence>
<evidence type="ECO:0000313" key="2">
    <source>
        <dbReference type="Proteomes" id="UP001500742"/>
    </source>
</evidence>
<name>A0ABP7QZQ7_9SPHI</name>
<evidence type="ECO:0000313" key="1">
    <source>
        <dbReference type="EMBL" id="GAA3990332.1"/>
    </source>
</evidence>
<protein>
    <submittedName>
        <fullName evidence="1">Uncharacterized protein</fullName>
    </submittedName>
</protein>
<keyword evidence="2" id="KW-1185">Reference proteome</keyword>
<comment type="caution">
    <text evidence="1">The sequence shown here is derived from an EMBL/GenBank/DDBJ whole genome shotgun (WGS) entry which is preliminary data.</text>
</comment>
<dbReference type="Proteomes" id="UP001500742">
    <property type="component" value="Unassembled WGS sequence"/>
</dbReference>
<organism evidence="1 2">
    <name type="scientific">Mucilaginibacter dorajii</name>
    <dbReference type="NCBI Taxonomy" id="692994"/>
    <lineage>
        <taxon>Bacteria</taxon>
        <taxon>Pseudomonadati</taxon>
        <taxon>Bacteroidota</taxon>
        <taxon>Sphingobacteriia</taxon>
        <taxon>Sphingobacteriales</taxon>
        <taxon>Sphingobacteriaceae</taxon>
        <taxon>Mucilaginibacter</taxon>
    </lineage>
</organism>
<gene>
    <name evidence="1" type="ORF">GCM10022210_49890</name>
</gene>
<dbReference type="RefSeq" id="WP_259086729.1">
    <property type="nucleotide sequence ID" value="NZ_BAAAZC010000031.1"/>
</dbReference>
<reference evidence="2" key="1">
    <citation type="journal article" date="2019" name="Int. J. Syst. Evol. Microbiol.">
        <title>The Global Catalogue of Microorganisms (GCM) 10K type strain sequencing project: providing services to taxonomists for standard genome sequencing and annotation.</title>
        <authorList>
            <consortium name="The Broad Institute Genomics Platform"/>
            <consortium name="The Broad Institute Genome Sequencing Center for Infectious Disease"/>
            <person name="Wu L."/>
            <person name="Ma J."/>
        </authorList>
    </citation>
    <scope>NUCLEOTIDE SEQUENCE [LARGE SCALE GENOMIC DNA]</scope>
    <source>
        <strain evidence="2">JCM 16601</strain>
    </source>
</reference>